<dbReference type="Proteomes" id="UP001187192">
    <property type="component" value="Unassembled WGS sequence"/>
</dbReference>
<sequence length="145" mass="15656">MAGREAGGGLPVSGVDRRGRSPAAGRSPATEKSLGGNDYVGKGVAIPEKMTRRKQEPQGGLEISRRGRRDLAGTDCDLIAISLESLIRDFTANLSFAISLSRGRGRQRSVSITQLATRGGAATHHSWSSGPTVVRFPFRRRDRRR</sequence>
<dbReference type="AlphaFoldDB" id="A0AA87ZUK2"/>
<evidence type="ECO:0000256" key="1">
    <source>
        <dbReference type="SAM" id="MobiDB-lite"/>
    </source>
</evidence>
<evidence type="ECO:0000313" key="3">
    <source>
        <dbReference type="Proteomes" id="UP001187192"/>
    </source>
</evidence>
<gene>
    <name evidence="2" type="ORF">TIFTF001_009378</name>
</gene>
<proteinExistence type="predicted"/>
<feature type="compositionally biased region" description="Gly residues" evidence="1">
    <location>
        <begin position="1"/>
        <end position="11"/>
    </location>
</feature>
<evidence type="ECO:0000313" key="2">
    <source>
        <dbReference type="EMBL" id="GMN40162.1"/>
    </source>
</evidence>
<reference evidence="2" key="1">
    <citation type="submission" date="2023-07" db="EMBL/GenBank/DDBJ databases">
        <title>draft genome sequence of fig (Ficus carica).</title>
        <authorList>
            <person name="Takahashi T."/>
            <person name="Nishimura K."/>
        </authorList>
    </citation>
    <scope>NUCLEOTIDE SEQUENCE</scope>
</reference>
<name>A0AA87ZUK2_FICCA</name>
<keyword evidence="3" id="KW-1185">Reference proteome</keyword>
<comment type="caution">
    <text evidence="2">The sequence shown here is derived from an EMBL/GenBank/DDBJ whole genome shotgun (WGS) entry which is preliminary data.</text>
</comment>
<accession>A0AA87ZUK2</accession>
<dbReference type="EMBL" id="BTGU01000010">
    <property type="protein sequence ID" value="GMN40162.1"/>
    <property type="molecule type" value="Genomic_DNA"/>
</dbReference>
<protein>
    <submittedName>
        <fullName evidence="2">Uncharacterized protein</fullName>
    </submittedName>
</protein>
<organism evidence="2 3">
    <name type="scientific">Ficus carica</name>
    <name type="common">Common fig</name>
    <dbReference type="NCBI Taxonomy" id="3494"/>
    <lineage>
        <taxon>Eukaryota</taxon>
        <taxon>Viridiplantae</taxon>
        <taxon>Streptophyta</taxon>
        <taxon>Embryophyta</taxon>
        <taxon>Tracheophyta</taxon>
        <taxon>Spermatophyta</taxon>
        <taxon>Magnoliopsida</taxon>
        <taxon>eudicotyledons</taxon>
        <taxon>Gunneridae</taxon>
        <taxon>Pentapetalae</taxon>
        <taxon>rosids</taxon>
        <taxon>fabids</taxon>
        <taxon>Rosales</taxon>
        <taxon>Moraceae</taxon>
        <taxon>Ficeae</taxon>
        <taxon>Ficus</taxon>
    </lineage>
</organism>
<feature type="region of interest" description="Disordered" evidence="1">
    <location>
        <begin position="1"/>
        <end position="67"/>
    </location>
</feature>